<dbReference type="STRING" id="857967.G0QW41"/>
<sequence>MQKIINIFSKNSGLQSQKFTQEKLEQPITSIKAIELAETPDYFYLKAEYSLTNITQSLQIHKQSGKIQQLNPQQIPSNIPFNQQYSAFLGIINIYGQNFLVLVKNVNLIPFLNENFSILEINQCEFRAFFPLQVSINILKQQQSIENTLSKGGYYFCYKFPLTVSQQKFYIDKMNTDNDYLWNLNLLKPLIQQKIAIEWHIQLIQGYVSSVKGYPLYYLLISRRQMRRGGTRYNHRGVNSDGYVANFVESEQILSYGADILISHVQIRGSVPVFWSQQGLQAKLYLNQSQQMSHNSFNMHFDYIKKHYGDVTCVNLMTYSIPNEQLLSKEYVYHVNNIENIEYLEFDLKLECKGDKFDKIDLFLNKKIISNLKNFSFFSKKGNQILQKQKGIVRSNCLDCLDRTNFFQQKLGLQTLFQLIFPYLQGFQITTNDVLFKQLQYGWGENGDLISKHYAGTKATTSKVAKTGKQGLVGYIKGKCSSAKRFVNANLKDSKKQEIYCIILGENYESQANLQYEYEILEQIKNRQNEFLEEKNLNVFICTWNVNCFEPYHTKFDFQKIFCKNNQKSELVIFCMQELVEANAKNIMVSTIEKSNTITNWIESLLYNLGPQDYFLVGQYSMVGIQTLIFAQKNIKNNLSDIEFDYVKCSFTKTKGSVIVRFRLFDTSLCILNCHLQHGGEKTIQNLVNIHDQAFQQERMSTYKKQPVWKSDKIFLVGDLNFRLNNEIKYEDVLQEISTINQCQNKKQQKLLYDKLLQYDQLNFFKNSNQFQILQKYKEGQILFLPTYKLNVNTDVYDISKKQSVPCWCDRILYCDMENEQNNNSYISEDFKLYESVNVNHSDHKPVVALIQVKVKIIDEEKREKILNQIIQIQEINQIDEINNIGNMETQNDNNPKKDFNMFENFNVQQQQDENIKYFYNLQQNVEFQNNQNQQQNSQDQQQNNNQVDLLDFSNNQQIQNQQIQNVDLLDL</sequence>
<dbReference type="SUPFAM" id="SSF56219">
    <property type="entry name" value="DNase I-like"/>
    <property type="match status" value="1"/>
</dbReference>
<dbReference type="eggNOG" id="KOG0566">
    <property type="taxonomic scope" value="Eukaryota"/>
</dbReference>
<dbReference type="GO" id="GO:0004439">
    <property type="term" value="F:phosphatidylinositol-4,5-bisphosphate 5-phosphatase activity"/>
    <property type="evidence" value="ECO:0007669"/>
    <property type="project" value="UniProtKB-EC"/>
</dbReference>
<dbReference type="PANTHER" id="PTHR11200:SF275">
    <property type="entry name" value="LD06095P"/>
    <property type="match status" value="1"/>
</dbReference>
<keyword evidence="4" id="KW-0378">Hydrolase</keyword>
<evidence type="ECO:0000256" key="1">
    <source>
        <dbReference type="ARBA" id="ARBA00008943"/>
    </source>
</evidence>
<dbReference type="OrthoDB" id="410499at2759"/>
<dbReference type="RefSeq" id="XP_004032148.1">
    <property type="nucleotide sequence ID" value="XM_004032100.1"/>
</dbReference>
<evidence type="ECO:0000259" key="5">
    <source>
        <dbReference type="PROSITE" id="PS50275"/>
    </source>
</evidence>
<comment type="similarity">
    <text evidence="1">Belongs to the synaptojanin family.</text>
</comment>
<comment type="similarity">
    <text evidence="2">In the central section; belongs to the inositol 1,4,5-trisphosphate 5-phosphatase family.</text>
</comment>
<feature type="domain" description="SAC" evidence="5">
    <location>
        <begin position="145"/>
        <end position="456"/>
    </location>
</feature>
<dbReference type="InterPro" id="IPR002013">
    <property type="entry name" value="SAC_dom"/>
</dbReference>
<dbReference type="Gene3D" id="3.60.10.10">
    <property type="entry name" value="Endonuclease/exonuclease/phosphatase"/>
    <property type="match status" value="1"/>
</dbReference>
<evidence type="ECO:0000256" key="4">
    <source>
        <dbReference type="ARBA" id="ARBA00022801"/>
    </source>
</evidence>
<dbReference type="SMART" id="SM00128">
    <property type="entry name" value="IPPc"/>
    <property type="match status" value="1"/>
</dbReference>
<dbReference type="InterPro" id="IPR000300">
    <property type="entry name" value="IPPc"/>
</dbReference>
<proteinExistence type="inferred from homology"/>
<dbReference type="InterPro" id="IPR036691">
    <property type="entry name" value="Endo/exonu/phosph_ase_sf"/>
</dbReference>
<dbReference type="PROSITE" id="PS50275">
    <property type="entry name" value="SAC"/>
    <property type="match status" value="1"/>
</dbReference>
<evidence type="ECO:0000256" key="3">
    <source>
        <dbReference type="ARBA" id="ARBA00013044"/>
    </source>
</evidence>
<dbReference type="AlphaFoldDB" id="G0QW41"/>
<reference evidence="6 7" key="1">
    <citation type="submission" date="2011-07" db="EMBL/GenBank/DDBJ databases">
        <authorList>
            <person name="Coyne R."/>
            <person name="Brami D."/>
            <person name="Johnson J."/>
            <person name="Hostetler J."/>
            <person name="Hannick L."/>
            <person name="Clark T."/>
            <person name="Cassidy-Hanley D."/>
            <person name="Inman J."/>
        </authorList>
    </citation>
    <scope>NUCLEOTIDE SEQUENCE [LARGE SCALE GENOMIC DNA]</scope>
    <source>
        <strain evidence="6 7">G5</strain>
    </source>
</reference>
<dbReference type="Proteomes" id="UP000008983">
    <property type="component" value="Unassembled WGS sequence"/>
</dbReference>
<dbReference type="Pfam" id="PF02383">
    <property type="entry name" value="Syja_N"/>
    <property type="match status" value="1"/>
</dbReference>
<dbReference type="GO" id="GO:0046856">
    <property type="term" value="P:phosphatidylinositol dephosphorylation"/>
    <property type="evidence" value="ECO:0007669"/>
    <property type="project" value="InterPro"/>
</dbReference>
<organism evidence="6 7">
    <name type="scientific">Ichthyophthirius multifiliis</name>
    <name type="common">White spot disease agent</name>
    <name type="synonym">Ich</name>
    <dbReference type="NCBI Taxonomy" id="5932"/>
    <lineage>
        <taxon>Eukaryota</taxon>
        <taxon>Sar</taxon>
        <taxon>Alveolata</taxon>
        <taxon>Ciliophora</taxon>
        <taxon>Intramacronucleata</taxon>
        <taxon>Oligohymenophorea</taxon>
        <taxon>Hymenostomatida</taxon>
        <taxon>Ophryoglenina</taxon>
        <taxon>Ichthyophthirius</taxon>
    </lineage>
</organism>
<dbReference type="EC" id="3.1.3.36" evidence="3"/>
<gene>
    <name evidence="6" type="ORF">IMG5_129210</name>
</gene>
<name>G0QW41_ICHMU</name>
<protein>
    <recommendedName>
        <fullName evidence="3">phosphoinositide 5-phosphatase</fullName>
        <ecNumber evidence="3">3.1.3.36</ecNumber>
    </recommendedName>
</protein>
<dbReference type="InParanoid" id="G0QW41"/>
<evidence type="ECO:0000256" key="2">
    <source>
        <dbReference type="ARBA" id="ARBA00009678"/>
    </source>
</evidence>
<keyword evidence="7" id="KW-1185">Reference proteome</keyword>
<dbReference type="EMBL" id="GL983979">
    <property type="protein sequence ID" value="EGR30561.1"/>
    <property type="molecule type" value="Genomic_DNA"/>
</dbReference>
<dbReference type="Pfam" id="PF22669">
    <property type="entry name" value="Exo_endo_phos2"/>
    <property type="match status" value="1"/>
</dbReference>
<accession>G0QW41</accession>
<evidence type="ECO:0000313" key="7">
    <source>
        <dbReference type="Proteomes" id="UP000008983"/>
    </source>
</evidence>
<dbReference type="OMA" id="HPCHELR"/>
<dbReference type="GeneID" id="14906673"/>
<evidence type="ECO:0000313" key="6">
    <source>
        <dbReference type="EMBL" id="EGR30561.1"/>
    </source>
</evidence>
<dbReference type="InterPro" id="IPR046985">
    <property type="entry name" value="IP5"/>
</dbReference>
<dbReference type="PANTHER" id="PTHR11200">
    <property type="entry name" value="INOSITOL 5-PHOSPHATASE"/>
    <property type="match status" value="1"/>
</dbReference>